<protein>
    <submittedName>
        <fullName evidence="4">Long-chain-fatty-acid-CoA ligase</fullName>
    </submittedName>
</protein>
<evidence type="ECO:0000259" key="3">
    <source>
        <dbReference type="Pfam" id="PF00501"/>
    </source>
</evidence>
<gene>
    <name evidence="4" type="ORF">NEOLEDRAFT_1145723</name>
</gene>
<dbReference type="Gene3D" id="3.40.50.12780">
    <property type="entry name" value="N-terminal domain of ligase-like"/>
    <property type="match status" value="1"/>
</dbReference>
<name>A0A165UPP1_9AGAM</name>
<accession>A0A165UPP1</accession>
<dbReference type="SUPFAM" id="SSF56801">
    <property type="entry name" value="Acetyl-CoA synthetase-like"/>
    <property type="match status" value="1"/>
</dbReference>
<keyword evidence="5" id="KW-1185">Reference proteome</keyword>
<dbReference type="GO" id="GO:0005524">
    <property type="term" value="F:ATP binding"/>
    <property type="evidence" value="ECO:0007669"/>
    <property type="project" value="UniProtKB-KW"/>
</dbReference>
<evidence type="ECO:0000313" key="4">
    <source>
        <dbReference type="EMBL" id="KZT28501.1"/>
    </source>
</evidence>
<dbReference type="InterPro" id="IPR020845">
    <property type="entry name" value="AMP-binding_CS"/>
</dbReference>
<keyword evidence="4" id="KW-0436">Ligase</keyword>
<dbReference type="PANTHER" id="PTHR43272">
    <property type="entry name" value="LONG-CHAIN-FATTY-ACID--COA LIGASE"/>
    <property type="match status" value="1"/>
</dbReference>
<dbReference type="OrthoDB" id="1700726at2759"/>
<feature type="domain" description="AMP-dependent synthetase/ligase" evidence="3">
    <location>
        <begin position="83"/>
        <end position="501"/>
    </location>
</feature>
<dbReference type="Proteomes" id="UP000076761">
    <property type="component" value="Unassembled WGS sequence"/>
</dbReference>
<dbReference type="PANTHER" id="PTHR43272:SF33">
    <property type="entry name" value="AMP-BINDING DOMAIN-CONTAINING PROTEIN-RELATED"/>
    <property type="match status" value="1"/>
</dbReference>
<evidence type="ECO:0000256" key="1">
    <source>
        <dbReference type="ARBA" id="ARBA00022741"/>
    </source>
</evidence>
<proteinExistence type="predicted"/>
<dbReference type="InParanoid" id="A0A165UPP1"/>
<dbReference type="GO" id="GO:0016020">
    <property type="term" value="C:membrane"/>
    <property type="evidence" value="ECO:0007669"/>
    <property type="project" value="TreeGrafter"/>
</dbReference>
<dbReference type="GO" id="GO:0005783">
    <property type="term" value="C:endoplasmic reticulum"/>
    <property type="evidence" value="ECO:0007669"/>
    <property type="project" value="TreeGrafter"/>
</dbReference>
<dbReference type="EMBL" id="KV425557">
    <property type="protein sequence ID" value="KZT28501.1"/>
    <property type="molecule type" value="Genomic_DNA"/>
</dbReference>
<dbReference type="InterPro" id="IPR042099">
    <property type="entry name" value="ANL_N_sf"/>
</dbReference>
<reference evidence="4 5" key="1">
    <citation type="journal article" date="2016" name="Mol. Biol. Evol.">
        <title>Comparative Genomics of Early-Diverging Mushroom-Forming Fungi Provides Insights into the Origins of Lignocellulose Decay Capabilities.</title>
        <authorList>
            <person name="Nagy L.G."/>
            <person name="Riley R."/>
            <person name="Tritt A."/>
            <person name="Adam C."/>
            <person name="Daum C."/>
            <person name="Floudas D."/>
            <person name="Sun H."/>
            <person name="Yadav J.S."/>
            <person name="Pangilinan J."/>
            <person name="Larsson K.H."/>
            <person name="Matsuura K."/>
            <person name="Barry K."/>
            <person name="Labutti K."/>
            <person name="Kuo R."/>
            <person name="Ohm R.A."/>
            <person name="Bhattacharya S.S."/>
            <person name="Shirouzu T."/>
            <person name="Yoshinaga Y."/>
            <person name="Martin F.M."/>
            <person name="Grigoriev I.V."/>
            <person name="Hibbett D.S."/>
        </authorList>
    </citation>
    <scope>NUCLEOTIDE SEQUENCE [LARGE SCALE GENOMIC DNA]</scope>
    <source>
        <strain evidence="4 5">HHB14362 ss-1</strain>
    </source>
</reference>
<sequence length="694" mass="76206">MSLNKQIPFPPLDLKHQSVEVPGTKRAGQTGHYRNGCWGLIPIGAEPNRLSTLLDLFNTGYALSKDLPFLGYRPKLAENEFAKQYVWQTYAEVDVRRRSIGSALHALFQKGVLGGGDMETVGIWSQNRPEWQVIDLALHAYKKVGVSLYDTLGRDSVEYIIRHAHLTVIFATWQHIPTLLKLAPSLSSILKLIVCIDDIPPKAKFVLSSWAELQKVQIKELRELEVEGKSCLIEPFSVTPDVIASLCYTSGTTSTPKGAALTHGNLASAVDSCLHGTGFDTRGVLLSYLPLAHIYETQRIAELLIITIGGCIGYFTGDPLRLLEDAQLLKPNYFPSVPRVLNRVYQSAMVAGSAPGLRGKLFSKAVETKLHRLRTTGINTHLFWDRLVFKKVGAVLGGNLKMVSCGSAPISPEVMDFLKIALACDVVEGYDSYPYGMTENGATCSRVWPNDPTSSGTVGPPQPCNEVKLVDVPTMGYSAEDKPNPRGELCVRGPNCFSGYYKDEKNTKEALDDEGWLHTGDVAAIDECGRIKIIDRVKNIMKLAQGEYVALEKIENLYAACPLVAQVYVHGDSLQSYLIGVIVPDPVQLASLASNVTGKKVSPEDRLALDNAVRDEKVASALLSSLDVEAQRNALKGFECLKRIHVALDPFTVEDGTLTPTLKIKRKDAYNKFKRELDALYALGEPNPGRPSKL</sequence>
<dbReference type="AlphaFoldDB" id="A0A165UPP1"/>
<dbReference type="GO" id="GO:0004467">
    <property type="term" value="F:long-chain fatty acid-CoA ligase activity"/>
    <property type="evidence" value="ECO:0007669"/>
    <property type="project" value="TreeGrafter"/>
</dbReference>
<keyword evidence="2" id="KW-0067">ATP-binding</keyword>
<dbReference type="Pfam" id="PF00501">
    <property type="entry name" value="AMP-binding"/>
    <property type="match status" value="1"/>
</dbReference>
<organism evidence="4 5">
    <name type="scientific">Neolentinus lepideus HHB14362 ss-1</name>
    <dbReference type="NCBI Taxonomy" id="1314782"/>
    <lineage>
        <taxon>Eukaryota</taxon>
        <taxon>Fungi</taxon>
        <taxon>Dikarya</taxon>
        <taxon>Basidiomycota</taxon>
        <taxon>Agaricomycotina</taxon>
        <taxon>Agaricomycetes</taxon>
        <taxon>Gloeophyllales</taxon>
        <taxon>Gloeophyllaceae</taxon>
        <taxon>Neolentinus</taxon>
    </lineage>
</organism>
<evidence type="ECO:0000313" key="5">
    <source>
        <dbReference type="Proteomes" id="UP000076761"/>
    </source>
</evidence>
<keyword evidence="1" id="KW-0547">Nucleotide-binding</keyword>
<dbReference type="STRING" id="1314782.A0A165UPP1"/>
<dbReference type="PROSITE" id="PS00455">
    <property type="entry name" value="AMP_BINDING"/>
    <property type="match status" value="1"/>
</dbReference>
<dbReference type="InterPro" id="IPR000873">
    <property type="entry name" value="AMP-dep_synth/lig_dom"/>
</dbReference>
<evidence type="ECO:0000256" key="2">
    <source>
        <dbReference type="ARBA" id="ARBA00022840"/>
    </source>
</evidence>